<sequence length="75" mass="8530">MRVDAIVIEQIEGDTLYFRAADKETGDDRVAQLRTAIEDDEAFVAEDLDGREQSIEPSNIKEWTEQRIEDSAVTD</sequence>
<keyword evidence="3" id="KW-1185">Reference proteome</keyword>
<gene>
    <name evidence="2" type="ORF">QP027_02920</name>
</gene>
<proteinExistence type="predicted"/>
<evidence type="ECO:0000313" key="3">
    <source>
        <dbReference type="Proteomes" id="UP001225598"/>
    </source>
</evidence>
<name>A0ABY8VFE8_9CORY</name>
<evidence type="ECO:0000256" key="1">
    <source>
        <dbReference type="SAM" id="MobiDB-lite"/>
    </source>
</evidence>
<dbReference type="Proteomes" id="UP001225598">
    <property type="component" value="Chromosome"/>
</dbReference>
<organism evidence="2 3">
    <name type="scientific">Corynebacterium breve</name>
    <dbReference type="NCBI Taxonomy" id="3049799"/>
    <lineage>
        <taxon>Bacteria</taxon>
        <taxon>Bacillati</taxon>
        <taxon>Actinomycetota</taxon>
        <taxon>Actinomycetes</taxon>
        <taxon>Mycobacteriales</taxon>
        <taxon>Corynebacteriaceae</taxon>
        <taxon>Corynebacterium</taxon>
    </lineage>
</organism>
<protein>
    <submittedName>
        <fullName evidence="2">Uncharacterized protein</fullName>
    </submittedName>
</protein>
<dbReference type="RefSeq" id="WP_284825859.1">
    <property type="nucleotide sequence ID" value="NZ_CP126969.1"/>
</dbReference>
<reference evidence="2 3" key="1">
    <citation type="submission" date="2023-05" db="EMBL/GenBank/DDBJ databases">
        <title>Corynebacterium suedekumii sp. nov. and Corynebacterium breve sp. nov. isolated from raw cow's milk.</title>
        <authorList>
            <person name="Baer M.K."/>
            <person name="Mehl L."/>
            <person name="Hellmuth R."/>
            <person name="Marke G."/>
            <person name="Lipski A."/>
        </authorList>
    </citation>
    <scope>NUCLEOTIDE SEQUENCE [LARGE SCALE GENOMIC DNA]</scope>
    <source>
        <strain evidence="2 3">R4</strain>
    </source>
</reference>
<accession>A0ABY8VFE8</accession>
<feature type="compositionally biased region" description="Basic and acidic residues" evidence="1">
    <location>
        <begin position="62"/>
        <end position="75"/>
    </location>
</feature>
<dbReference type="EMBL" id="CP126969">
    <property type="protein sequence ID" value="WIM68364.1"/>
    <property type="molecule type" value="Genomic_DNA"/>
</dbReference>
<feature type="region of interest" description="Disordered" evidence="1">
    <location>
        <begin position="45"/>
        <end position="75"/>
    </location>
</feature>
<evidence type="ECO:0000313" key="2">
    <source>
        <dbReference type="EMBL" id="WIM68364.1"/>
    </source>
</evidence>